<dbReference type="InterPro" id="IPR018060">
    <property type="entry name" value="HTH_AraC"/>
</dbReference>
<dbReference type="PANTHER" id="PTHR46796">
    <property type="entry name" value="HTH-TYPE TRANSCRIPTIONAL ACTIVATOR RHAS-RELATED"/>
    <property type="match status" value="1"/>
</dbReference>
<dbReference type="PROSITE" id="PS00041">
    <property type="entry name" value="HTH_ARAC_FAMILY_1"/>
    <property type="match status" value="1"/>
</dbReference>
<dbReference type="SMART" id="SM00342">
    <property type="entry name" value="HTH_ARAC"/>
    <property type="match status" value="1"/>
</dbReference>
<dbReference type="RefSeq" id="WP_370563952.1">
    <property type="nucleotide sequence ID" value="NZ_JBFWIB010000005.1"/>
</dbReference>
<evidence type="ECO:0000256" key="3">
    <source>
        <dbReference type="ARBA" id="ARBA00023163"/>
    </source>
</evidence>
<keyword evidence="6" id="KW-1185">Reference proteome</keyword>
<dbReference type="PRINTS" id="PR00032">
    <property type="entry name" value="HTHARAC"/>
</dbReference>
<accession>A0ABV4HR18</accession>
<dbReference type="InterPro" id="IPR020449">
    <property type="entry name" value="Tscrpt_reg_AraC-type_HTH"/>
</dbReference>
<sequence length="199" mass="21872">MAVVAVDRAWATKRTVRTDHSAAINWPQVPGHPGGITIVAASDSSLRPNQSFVLFDCAGMPITLPKMISPGQHHALCRARRRLQDTDPHAGTVADIAAEAGLSQYQFIRRFAAVFGETPHQLRQRHRLERAREMLLLGRLPVTDVCLAVGFSSLGSFSSLFSRRFGMPPSRFRQLASGGDPVQYQPGCLTLMARAWQTP</sequence>
<comment type="caution">
    <text evidence="5">The sequence shown here is derived from an EMBL/GenBank/DDBJ whole genome shotgun (WGS) entry which is preliminary data.</text>
</comment>
<evidence type="ECO:0000259" key="4">
    <source>
        <dbReference type="PROSITE" id="PS01124"/>
    </source>
</evidence>
<dbReference type="EMBL" id="JBFWIC010000008">
    <property type="protein sequence ID" value="MEZ0474633.1"/>
    <property type="molecule type" value="Genomic_DNA"/>
</dbReference>
<name>A0ABV4HR18_9GAMM</name>
<dbReference type="InterPro" id="IPR018062">
    <property type="entry name" value="HTH_AraC-typ_CS"/>
</dbReference>
<protein>
    <submittedName>
        <fullName evidence="5">Helix-turn-helix transcriptional regulator</fullName>
    </submittedName>
</protein>
<keyword evidence="3" id="KW-0804">Transcription</keyword>
<feature type="domain" description="HTH araC/xylS-type" evidence="4">
    <location>
        <begin position="77"/>
        <end position="175"/>
    </location>
</feature>
<gene>
    <name evidence="5" type="ORF">AB6713_08375</name>
</gene>
<dbReference type="Gene3D" id="1.10.10.60">
    <property type="entry name" value="Homeodomain-like"/>
    <property type="match status" value="2"/>
</dbReference>
<dbReference type="SUPFAM" id="SSF46689">
    <property type="entry name" value="Homeodomain-like"/>
    <property type="match status" value="2"/>
</dbReference>
<dbReference type="Pfam" id="PF12833">
    <property type="entry name" value="HTH_18"/>
    <property type="match status" value="1"/>
</dbReference>
<evidence type="ECO:0000313" key="5">
    <source>
        <dbReference type="EMBL" id="MEZ0474633.1"/>
    </source>
</evidence>
<dbReference type="Proteomes" id="UP001566331">
    <property type="component" value="Unassembled WGS sequence"/>
</dbReference>
<evidence type="ECO:0000256" key="2">
    <source>
        <dbReference type="ARBA" id="ARBA00023125"/>
    </source>
</evidence>
<dbReference type="PROSITE" id="PS01124">
    <property type="entry name" value="HTH_ARAC_FAMILY_2"/>
    <property type="match status" value="1"/>
</dbReference>
<keyword evidence="2" id="KW-0238">DNA-binding</keyword>
<keyword evidence="1" id="KW-0805">Transcription regulation</keyword>
<evidence type="ECO:0000313" key="6">
    <source>
        <dbReference type="Proteomes" id="UP001566331"/>
    </source>
</evidence>
<reference evidence="5 6" key="1">
    <citation type="submission" date="2024-07" db="EMBL/GenBank/DDBJ databases">
        <title>Luteimonas salilacus sp. nov., isolated from the shore soil of Salt Lake in Tibet of China.</title>
        <authorList>
            <person name="Zhang X."/>
            <person name="Li A."/>
        </authorList>
    </citation>
    <scope>NUCLEOTIDE SEQUENCE [LARGE SCALE GENOMIC DNA]</scope>
    <source>
        <strain evidence="5 6">B3-2-R+30</strain>
    </source>
</reference>
<dbReference type="InterPro" id="IPR050204">
    <property type="entry name" value="AraC_XylS_family_regulators"/>
</dbReference>
<dbReference type="InterPro" id="IPR009057">
    <property type="entry name" value="Homeodomain-like_sf"/>
</dbReference>
<evidence type="ECO:0000256" key="1">
    <source>
        <dbReference type="ARBA" id="ARBA00023015"/>
    </source>
</evidence>
<organism evidence="5 6">
    <name type="scientific">Luteimonas salinilitoris</name>
    <dbReference type="NCBI Taxonomy" id="3237697"/>
    <lineage>
        <taxon>Bacteria</taxon>
        <taxon>Pseudomonadati</taxon>
        <taxon>Pseudomonadota</taxon>
        <taxon>Gammaproteobacteria</taxon>
        <taxon>Lysobacterales</taxon>
        <taxon>Lysobacteraceae</taxon>
        <taxon>Luteimonas</taxon>
    </lineage>
</organism>
<proteinExistence type="predicted"/>